<dbReference type="GO" id="GO:0008855">
    <property type="term" value="F:exodeoxyribonuclease VII activity"/>
    <property type="evidence" value="ECO:0007669"/>
    <property type="project" value="UniProtKB-UniRule"/>
</dbReference>
<evidence type="ECO:0000256" key="1">
    <source>
        <dbReference type="ARBA" id="ARBA00022490"/>
    </source>
</evidence>
<evidence type="ECO:0000256" key="4">
    <source>
        <dbReference type="ARBA" id="ARBA00022839"/>
    </source>
</evidence>
<dbReference type="GO" id="GO:0009318">
    <property type="term" value="C:exodeoxyribonuclease VII complex"/>
    <property type="evidence" value="ECO:0007669"/>
    <property type="project" value="UniProtKB-UniRule"/>
</dbReference>
<comment type="function">
    <text evidence="5">Bidirectionally degrades single-stranded DNA into large acid-insoluble oligonucleotides, which are then degraded further into small acid-soluble oligonucleotides.</text>
</comment>
<gene>
    <name evidence="5 9" type="primary">xseA</name>
    <name evidence="9" type="ORF">FHQ18_00135</name>
</gene>
<dbReference type="EC" id="3.1.11.6" evidence="5"/>
<dbReference type="HAMAP" id="MF_00378">
    <property type="entry name" value="Exonuc_7_L"/>
    <property type="match status" value="1"/>
</dbReference>
<keyword evidence="2 5" id="KW-0540">Nuclease</keyword>
<dbReference type="Gene3D" id="2.40.50.1010">
    <property type="match status" value="1"/>
</dbReference>
<evidence type="ECO:0000313" key="9">
    <source>
        <dbReference type="EMBL" id="KAA0259321.1"/>
    </source>
</evidence>
<keyword evidence="10" id="KW-1185">Reference proteome</keyword>
<evidence type="ECO:0000256" key="5">
    <source>
        <dbReference type="HAMAP-Rule" id="MF_00378"/>
    </source>
</evidence>
<dbReference type="RefSeq" id="WP_149265142.1">
    <property type="nucleotide sequence ID" value="NZ_VFJB01000001.1"/>
</dbReference>
<evidence type="ECO:0000259" key="8">
    <source>
        <dbReference type="Pfam" id="PF13742"/>
    </source>
</evidence>
<dbReference type="GO" id="GO:0005737">
    <property type="term" value="C:cytoplasm"/>
    <property type="evidence" value="ECO:0007669"/>
    <property type="project" value="UniProtKB-SubCell"/>
</dbReference>
<name>A0A5A8F8V0_9BACT</name>
<proteinExistence type="inferred from homology"/>
<comment type="catalytic activity">
    <reaction evidence="5 6">
        <text>Exonucleolytic cleavage in either 5'- to 3'- or 3'- to 5'-direction to yield nucleoside 5'-phosphates.</text>
        <dbReference type="EC" id="3.1.11.6"/>
    </reaction>
</comment>
<dbReference type="NCBIfam" id="TIGR00237">
    <property type="entry name" value="xseA"/>
    <property type="match status" value="1"/>
</dbReference>
<dbReference type="GO" id="GO:0006308">
    <property type="term" value="P:DNA catabolic process"/>
    <property type="evidence" value="ECO:0007669"/>
    <property type="project" value="UniProtKB-UniRule"/>
</dbReference>
<dbReference type="AlphaFoldDB" id="A0A5A8F8V0"/>
<dbReference type="CDD" id="cd04489">
    <property type="entry name" value="ExoVII_LU_OBF"/>
    <property type="match status" value="1"/>
</dbReference>
<dbReference type="OrthoDB" id="9802795at2"/>
<accession>A0A5A8F8V0</accession>
<evidence type="ECO:0000313" key="10">
    <source>
        <dbReference type="Proteomes" id="UP000322876"/>
    </source>
</evidence>
<evidence type="ECO:0000256" key="6">
    <source>
        <dbReference type="RuleBase" id="RU004355"/>
    </source>
</evidence>
<keyword evidence="1 5" id="KW-0963">Cytoplasm</keyword>
<keyword evidence="4 5" id="KW-0269">Exonuclease</keyword>
<dbReference type="Pfam" id="PF02601">
    <property type="entry name" value="Exonuc_VII_L"/>
    <property type="match status" value="1"/>
</dbReference>
<keyword evidence="3 5" id="KW-0378">Hydrolase</keyword>
<dbReference type="Proteomes" id="UP000322876">
    <property type="component" value="Unassembled WGS sequence"/>
</dbReference>
<dbReference type="PANTHER" id="PTHR30008">
    <property type="entry name" value="EXODEOXYRIBONUCLEASE 7 LARGE SUBUNIT"/>
    <property type="match status" value="1"/>
</dbReference>
<comment type="similarity">
    <text evidence="5 6">Belongs to the XseA family.</text>
</comment>
<feature type="domain" description="OB-fold nucleic acid binding" evidence="8">
    <location>
        <begin position="4"/>
        <end position="99"/>
    </location>
</feature>
<comment type="subunit">
    <text evidence="5">Heterooligomer composed of large and small subunits.</text>
</comment>
<reference evidence="9 10" key="1">
    <citation type="submission" date="2019-06" db="EMBL/GenBank/DDBJ databases">
        <title>Genomic insights into carbon and energy metabolism of Deferribacter autotrophicus revealed new metabolic traits in the phylum Deferribacteres.</title>
        <authorList>
            <person name="Slobodkin A.I."/>
            <person name="Slobodkina G.B."/>
            <person name="Allioux M."/>
            <person name="Alain K."/>
            <person name="Jebbar M."/>
            <person name="Shadrin V."/>
            <person name="Kublanov I.V."/>
            <person name="Toshchakov S.V."/>
            <person name="Bonch-Osmolovskaya E.A."/>
        </authorList>
    </citation>
    <scope>NUCLEOTIDE SEQUENCE [LARGE SCALE GENOMIC DNA]</scope>
    <source>
        <strain evidence="9 10">SL50</strain>
    </source>
</reference>
<sequence>MKKFTVSELTKSIKRLLEGNFPSSINVVGEVSNYSVSTLGHCYFTLKDENAQIKCVFFKRYRLLNSDYEPKNGDKVIVTGDLTVYEKDGNYQLLVKKIEYDSVGDFYKKFEETKRKLEKEGLFDTENKKEIPFFVKKVAVVTSPSGAAIKDFIRTLRKNGANIDVDLWPAPVQGDDAIPVIINQLSFLNQFTHLYDVVVLMRGGGSLEDLSIFNDEFLARAFYACNIPTISAIGHERDFTICDFVADLRVATPTAAAEKLSEYYITIGDRIDNLERRLVKEFEHNLIMKYQYLDTLEAKLLKNSPVNKIRQKIKELEFYENNIISLIKHKLSDMEKILSGLMQKIIPYNPTYKLAHLYSTIDNSLKIMTSILMAKMQNSKDKIDNLINALRLLNPENILDKGYAIVIKEKKPVGSVKNIHLEDELEIRMKDGYISSFVTGKKTWRK</sequence>
<comment type="subcellular location">
    <subcellularLocation>
        <location evidence="5 6">Cytoplasm</location>
    </subcellularLocation>
</comment>
<evidence type="ECO:0000259" key="7">
    <source>
        <dbReference type="Pfam" id="PF02601"/>
    </source>
</evidence>
<dbReference type="PANTHER" id="PTHR30008:SF0">
    <property type="entry name" value="EXODEOXYRIBONUCLEASE 7 LARGE SUBUNIT"/>
    <property type="match status" value="1"/>
</dbReference>
<evidence type="ECO:0000256" key="3">
    <source>
        <dbReference type="ARBA" id="ARBA00022801"/>
    </source>
</evidence>
<evidence type="ECO:0000256" key="2">
    <source>
        <dbReference type="ARBA" id="ARBA00022722"/>
    </source>
</evidence>
<dbReference type="InterPro" id="IPR020579">
    <property type="entry name" value="Exonuc_VII_lsu_C"/>
</dbReference>
<dbReference type="InterPro" id="IPR025824">
    <property type="entry name" value="OB-fold_nuc-bd_dom"/>
</dbReference>
<feature type="domain" description="Exonuclease VII large subunit C-terminal" evidence="7">
    <location>
        <begin position="122"/>
        <end position="435"/>
    </location>
</feature>
<comment type="caution">
    <text evidence="9">The sequence shown here is derived from an EMBL/GenBank/DDBJ whole genome shotgun (WGS) entry which is preliminary data.</text>
</comment>
<dbReference type="InterPro" id="IPR003753">
    <property type="entry name" value="Exonuc_VII_L"/>
</dbReference>
<dbReference type="Pfam" id="PF13742">
    <property type="entry name" value="tRNA_anti_2"/>
    <property type="match status" value="1"/>
</dbReference>
<organism evidence="9 10">
    <name type="scientific">Deferribacter autotrophicus</name>
    <dbReference type="NCBI Taxonomy" id="500465"/>
    <lineage>
        <taxon>Bacteria</taxon>
        <taxon>Pseudomonadati</taxon>
        <taxon>Deferribacterota</taxon>
        <taxon>Deferribacteres</taxon>
        <taxon>Deferribacterales</taxon>
        <taxon>Deferribacteraceae</taxon>
        <taxon>Deferribacter</taxon>
    </lineage>
</organism>
<protein>
    <recommendedName>
        <fullName evidence="5">Exodeoxyribonuclease 7 large subunit</fullName>
        <ecNumber evidence="5">3.1.11.6</ecNumber>
    </recommendedName>
    <alternativeName>
        <fullName evidence="5">Exodeoxyribonuclease VII large subunit</fullName>
        <shortName evidence="5">Exonuclease VII large subunit</shortName>
    </alternativeName>
</protein>
<dbReference type="EMBL" id="VFJB01000001">
    <property type="protein sequence ID" value="KAA0259321.1"/>
    <property type="molecule type" value="Genomic_DNA"/>
</dbReference>
<dbReference type="GO" id="GO:0003676">
    <property type="term" value="F:nucleic acid binding"/>
    <property type="evidence" value="ECO:0007669"/>
    <property type="project" value="InterPro"/>
</dbReference>